<dbReference type="InterPro" id="IPR018247">
    <property type="entry name" value="EF_Hand_1_Ca_BS"/>
</dbReference>
<reference evidence="1" key="1">
    <citation type="journal article" date="2014" name="Front. Microbiol.">
        <title>High frequency of phylogenetically diverse reductive dehalogenase-homologous genes in deep subseafloor sedimentary metagenomes.</title>
        <authorList>
            <person name="Kawai M."/>
            <person name="Futagami T."/>
            <person name="Toyoda A."/>
            <person name="Takaki Y."/>
            <person name="Nishi S."/>
            <person name="Hori S."/>
            <person name="Arai W."/>
            <person name="Tsubouchi T."/>
            <person name="Morono Y."/>
            <person name="Uchiyama I."/>
            <person name="Ito T."/>
            <person name="Fujiyama A."/>
            <person name="Inagaki F."/>
            <person name="Takami H."/>
        </authorList>
    </citation>
    <scope>NUCLEOTIDE SEQUENCE</scope>
    <source>
        <strain evidence="1">Expedition CK06-06</strain>
    </source>
</reference>
<evidence type="ECO:0000313" key="1">
    <source>
        <dbReference type="EMBL" id="GAG13115.1"/>
    </source>
</evidence>
<gene>
    <name evidence="1" type="ORF">S01H1_39520</name>
</gene>
<dbReference type="InterPro" id="IPR036439">
    <property type="entry name" value="Dockerin_dom_sf"/>
</dbReference>
<proteinExistence type="predicted"/>
<organism evidence="1">
    <name type="scientific">marine sediment metagenome</name>
    <dbReference type="NCBI Taxonomy" id="412755"/>
    <lineage>
        <taxon>unclassified sequences</taxon>
        <taxon>metagenomes</taxon>
        <taxon>ecological metagenomes</taxon>
    </lineage>
</organism>
<comment type="caution">
    <text evidence="1">The sequence shown here is derived from an EMBL/GenBank/DDBJ whole genome shotgun (WGS) entry which is preliminary data.</text>
</comment>
<accession>X0V4T6</accession>
<dbReference type="AlphaFoldDB" id="X0V4T6"/>
<sequence length="78" mass="8244">DCGENHDILSWHFVVPDECVGDINGSGHTGQVDLGILLALWGTCEGDPDYDPDADLNCDGCVNQPDLGILLADWGCGT</sequence>
<dbReference type="EMBL" id="BARS01024949">
    <property type="protein sequence ID" value="GAG13115.1"/>
    <property type="molecule type" value="Genomic_DNA"/>
</dbReference>
<dbReference type="PROSITE" id="PS00018">
    <property type="entry name" value="EF_HAND_1"/>
    <property type="match status" value="1"/>
</dbReference>
<feature type="non-terminal residue" evidence="1">
    <location>
        <position position="1"/>
    </location>
</feature>
<dbReference type="SUPFAM" id="SSF63446">
    <property type="entry name" value="Type I dockerin domain"/>
    <property type="match status" value="1"/>
</dbReference>
<name>X0V4T6_9ZZZZ</name>
<evidence type="ECO:0008006" key="2">
    <source>
        <dbReference type="Google" id="ProtNLM"/>
    </source>
</evidence>
<protein>
    <recommendedName>
        <fullName evidence="2">Dockerin domain-containing protein</fullName>
    </recommendedName>
</protein>
<dbReference type="Gene3D" id="1.10.1330.10">
    <property type="entry name" value="Dockerin domain"/>
    <property type="match status" value="1"/>
</dbReference>
<dbReference type="GO" id="GO:0000272">
    <property type="term" value="P:polysaccharide catabolic process"/>
    <property type="evidence" value="ECO:0007669"/>
    <property type="project" value="InterPro"/>
</dbReference>